<keyword evidence="1" id="KW-0732">Signal</keyword>
<dbReference type="EMBL" id="VANP01000003">
    <property type="protein sequence ID" value="TLP62056.1"/>
    <property type="molecule type" value="Genomic_DNA"/>
</dbReference>
<keyword evidence="3" id="KW-1185">Reference proteome</keyword>
<sequence>MTLGLSTIVGLLTMLATPAVAGGAAVAAAQPAGCAATTSGTHVTGTGPAPTASCVDDAITGEPSVTLTEADNGKTITLRIGQTLGISLPAAYRPTAVSGPALVKALTRGGYPTDQPLFEVYRTGTAGSADVSTMTDYACLHTTPRCALPQRLWRVHVDVVGIGG</sequence>
<protein>
    <submittedName>
        <fullName evidence="2">Uncharacterized protein</fullName>
    </submittedName>
</protein>
<evidence type="ECO:0000313" key="3">
    <source>
        <dbReference type="Proteomes" id="UP000309033"/>
    </source>
</evidence>
<dbReference type="AlphaFoldDB" id="A0A5R8ZB32"/>
<evidence type="ECO:0000313" key="2">
    <source>
        <dbReference type="EMBL" id="TLP62056.1"/>
    </source>
</evidence>
<organism evidence="2 3">
    <name type="scientific">Microbispora triticiradicis</name>
    <dbReference type="NCBI Taxonomy" id="2200763"/>
    <lineage>
        <taxon>Bacteria</taxon>
        <taxon>Bacillati</taxon>
        <taxon>Actinomycetota</taxon>
        <taxon>Actinomycetes</taxon>
        <taxon>Streptosporangiales</taxon>
        <taxon>Streptosporangiaceae</taxon>
        <taxon>Microbispora</taxon>
    </lineage>
</organism>
<feature type="chain" id="PRO_5024324139" evidence="1">
    <location>
        <begin position="22"/>
        <end position="164"/>
    </location>
</feature>
<gene>
    <name evidence="2" type="ORF">FED44_08720</name>
</gene>
<proteinExistence type="predicted"/>
<evidence type="ECO:0000256" key="1">
    <source>
        <dbReference type="SAM" id="SignalP"/>
    </source>
</evidence>
<name>A0A5R8ZB32_9ACTN</name>
<accession>A0A5R8ZB32</accession>
<dbReference type="OrthoDB" id="3372815at2"/>
<feature type="signal peptide" evidence="1">
    <location>
        <begin position="1"/>
        <end position="21"/>
    </location>
</feature>
<reference evidence="2" key="1">
    <citation type="submission" date="2019-05" db="EMBL/GenBank/DDBJ databases">
        <title>Isolation, diversity and antifungal activity of Actinobacteria from wheat.</title>
        <authorList>
            <person name="Yu B."/>
        </authorList>
    </citation>
    <scope>NUCLEOTIDE SEQUENCE [LARGE SCALE GENOMIC DNA]</scope>
    <source>
        <strain evidence="2">NEAU-HEGS1-5</strain>
    </source>
</reference>
<dbReference type="Proteomes" id="UP000309033">
    <property type="component" value="Unassembled WGS sequence"/>
</dbReference>
<comment type="caution">
    <text evidence="2">The sequence shown here is derived from an EMBL/GenBank/DDBJ whole genome shotgun (WGS) entry which is preliminary data.</text>
</comment>